<evidence type="ECO:0000256" key="1">
    <source>
        <dbReference type="SAM" id="Phobius"/>
    </source>
</evidence>
<organism evidence="2 3">
    <name type="scientific">Marinobacter xestospongiae</name>
    <dbReference type="NCBI Taxonomy" id="994319"/>
    <lineage>
        <taxon>Bacteria</taxon>
        <taxon>Pseudomonadati</taxon>
        <taxon>Pseudomonadota</taxon>
        <taxon>Gammaproteobacteria</taxon>
        <taxon>Pseudomonadales</taxon>
        <taxon>Marinobacteraceae</taxon>
        <taxon>Marinobacter</taxon>
    </lineage>
</organism>
<reference evidence="2 3" key="1">
    <citation type="submission" date="2023-10" db="EMBL/GenBank/DDBJ databases">
        <title>Characteristics and mechanism of a salt-tolerant marine origin heterotrophic nitrifying- aerobic denitrifying bacteria Marinobacter xestospongiae HN1.</title>
        <authorList>
            <person name="Qi R."/>
        </authorList>
    </citation>
    <scope>NUCLEOTIDE SEQUENCE [LARGE SCALE GENOMIC DNA]</scope>
    <source>
        <strain evidence="2 3">HN1</strain>
    </source>
</reference>
<protein>
    <submittedName>
        <fullName evidence="2">DUF2069 domain-containing protein</fullName>
    </submittedName>
</protein>
<keyword evidence="1" id="KW-0812">Transmembrane</keyword>
<gene>
    <name evidence="2" type="ORF">RYS15_17165</name>
</gene>
<sequence>MNDPIRAPRARLTARLTSAIYFALLATLVITTFYPAPVEDVSIALILGVKLLPLVFFAVHVVRGHNRAYIWLSFVVLFYFTSFVVRAWLTEGAFAPMLLTTLTFLLFTLAMVHLKVNRHTMTASDAQ</sequence>
<dbReference type="InterPro" id="IPR018643">
    <property type="entry name" value="DUF2069_membrane"/>
</dbReference>
<keyword evidence="3" id="KW-1185">Reference proteome</keyword>
<accession>A0ABU3W1K9</accession>
<evidence type="ECO:0000313" key="3">
    <source>
        <dbReference type="Proteomes" id="UP001269819"/>
    </source>
</evidence>
<feature type="transmembrane region" description="Helical" evidence="1">
    <location>
        <begin position="69"/>
        <end position="88"/>
    </location>
</feature>
<dbReference type="EMBL" id="JAWIIJ010000014">
    <property type="protein sequence ID" value="MDV2080419.1"/>
    <property type="molecule type" value="Genomic_DNA"/>
</dbReference>
<dbReference type="RefSeq" id="WP_316974833.1">
    <property type="nucleotide sequence ID" value="NZ_JAWIIJ010000014.1"/>
</dbReference>
<keyword evidence="1" id="KW-1133">Transmembrane helix</keyword>
<dbReference type="Pfam" id="PF09842">
    <property type="entry name" value="DUF2069"/>
    <property type="match status" value="1"/>
</dbReference>
<proteinExistence type="predicted"/>
<comment type="caution">
    <text evidence="2">The sequence shown here is derived from an EMBL/GenBank/DDBJ whole genome shotgun (WGS) entry which is preliminary data.</text>
</comment>
<keyword evidence="1" id="KW-0472">Membrane</keyword>
<feature type="transmembrane region" description="Helical" evidence="1">
    <location>
        <begin position="41"/>
        <end position="62"/>
    </location>
</feature>
<evidence type="ECO:0000313" key="2">
    <source>
        <dbReference type="EMBL" id="MDV2080419.1"/>
    </source>
</evidence>
<feature type="transmembrane region" description="Helical" evidence="1">
    <location>
        <begin position="94"/>
        <end position="114"/>
    </location>
</feature>
<name>A0ABU3W1K9_9GAMM</name>
<feature type="transmembrane region" description="Helical" evidence="1">
    <location>
        <begin position="12"/>
        <end position="35"/>
    </location>
</feature>
<dbReference type="Proteomes" id="UP001269819">
    <property type="component" value="Unassembled WGS sequence"/>
</dbReference>